<evidence type="ECO:0000313" key="2">
    <source>
        <dbReference type="EMBL" id="PHT35791.1"/>
    </source>
</evidence>
<feature type="domain" description="Disease resistance protein At4g27190-like leucine-rich repeats" evidence="1">
    <location>
        <begin position="5"/>
        <end position="86"/>
    </location>
</feature>
<organism evidence="2 3">
    <name type="scientific">Capsicum baccatum</name>
    <name type="common">Peruvian pepper</name>
    <dbReference type="NCBI Taxonomy" id="33114"/>
    <lineage>
        <taxon>Eukaryota</taxon>
        <taxon>Viridiplantae</taxon>
        <taxon>Streptophyta</taxon>
        <taxon>Embryophyta</taxon>
        <taxon>Tracheophyta</taxon>
        <taxon>Spermatophyta</taxon>
        <taxon>Magnoliopsida</taxon>
        <taxon>eudicotyledons</taxon>
        <taxon>Gunneridae</taxon>
        <taxon>Pentapetalae</taxon>
        <taxon>asterids</taxon>
        <taxon>lamiids</taxon>
        <taxon>Solanales</taxon>
        <taxon>Solanaceae</taxon>
        <taxon>Solanoideae</taxon>
        <taxon>Capsiceae</taxon>
        <taxon>Capsicum</taxon>
    </lineage>
</organism>
<evidence type="ECO:0000259" key="1">
    <source>
        <dbReference type="Pfam" id="PF23247"/>
    </source>
</evidence>
<dbReference type="Proteomes" id="UP000224567">
    <property type="component" value="Unassembled WGS sequence"/>
</dbReference>
<sequence length="144" mass="16585">MSPSVARGVLNLRILRISRCPSVEEVIKEEEQQGEEMTNERLFPLLEELCLYGLPKLRRFILTKYALKFPFLRDAKIVDCPEMKTFVQQGSVSSASIERVNNDNEVKVVISITYVFQQISSNFLLTSEFSDLKLQQPPPLSRIY</sequence>
<gene>
    <name evidence="2" type="ORF">CQW23_23491</name>
</gene>
<reference evidence="2 3" key="1">
    <citation type="journal article" date="2017" name="Genome Biol.">
        <title>New reference genome sequences of hot pepper reveal the massive evolution of plant disease-resistance genes by retroduplication.</title>
        <authorList>
            <person name="Kim S."/>
            <person name="Park J."/>
            <person name="Yeom S.I."/>
            <person name="Kim Y.M."/>
            <person name="Seo E."/>
            <person name="Kim K.T."/>
            <person name="Kim M.S."/>
            <person name="Lee J.M."/>
            <person name="Cheong K."/>
            <person name="Shin H.S."/>
            <person name="Kim S.B."/>
            <person name="Han K."/>
            <person name="Lee J."/>
            <person name="Park M."/>
            <person name="Lee H.A."/>
            <person name="Lee H.Y."/>
            <person name="Lee Y."/>
            <person name="Oh S."/>
            <person name="Lee J.H."/>
            <person name="Choi E."/>
            <person name="Choi E."/>
            <person name="Lee S.E."/>
            <person name="Jeon J."/>
            <person name="Kim H."/>
            <person name="Choi G."/>
            <person name="Song H."/>
            <person name="Lee J."/>
            <person name="Lee S.C."/>
            <person name="Kwon J.K."/>
            <person name="Lee H.Y."/>
            <person name="Koo N."/>
            <person name="Hong Y."/>
            <person name="Kim R.W."/>
            <person name="Kang W.H."/>
            <person name="Huh J.H."/>
            <person name="Kang B.C."/>
            <person name="Yang T.J."/>
            <person name="Lee Y.H."/>
            <person name="Bennetzen J.L."/>
            <person name="Choi D."/>
        </authorList>
    </citation>
    <scope>NUCLEOTIDE SEQUENCE [LARGE SCALE GENOMIC DNA]</scope>
    <source>
        <strain evidence="3">cv. PBC81</strain>
    </source>
</reference>
<accession>A0A2G2VS37</accession>
<proteinExistence type="predicted"/>
<dbReference type="Pfam" id="PF23247">
    <property type="entry name" value="LRR_RPS2"/>
    <property type="match status" value="1"/>
</dbReference>
<evidence type="ECO:0000313" key="3">
    <source>
        <dbReference type="Proteomes" id="UP000224567"/>
    </source>
</evidence>
<comment type="caution">
    <text evidence="2">The sequence shown here is derived from an EMBL/GenBank/DDBJ whole genome shotgun (WGS) entry which is preliminary data.</text>
</comment>
<dbReference type="AlphaFoldDB" id="A0A2G2VS37"/>
<keyword evidence="3" id="KW-1185">Reference proteome</keyword>
<dbReference type="InterPro" id="IPR057135">
    <property type="entry name" value="At4g27190-like_LRR"/>
</dbReference>
<reference evidence="3" key="2">
    <citation type="journal article" date="2017" name="J. Anim. Genet.">
        <title>Multiple reference genome sequences of hot pepper reveal the massive evolution of plant disease resistance genes by retroduplication.</title>
        <authorList>
            <person name="Kim S."/>
            <person name="Park J."/>
            <person name="Yeom S.-I."/>
            <person name="Kim Y.-M."/>
            <person name="Seo E."/>
            <person name="Kim K.-T."/>
            <person name="Kim M.-S."/>
            <person name="Lee J.M."/>
            <person name="Cheong K."/>
            <person name="Shin H.-S."/>
            <person name="Kim S.-B."/>
            <person name="Han K."/>
            <person name="Lee J."/>
            <person name="Park M."/>
            <person name="Lee H.-A."/>
            <person name="Lee H.-Y."/>
            <person name="Lee Y."/>
            <person name="Oh S."/>
            <person name="Lee J.H."/>
            <person name="Choi E."/>
            <person name="Choi E."/>
            <person name="Lee S.E."/>
            <person name="Jeon J."/>
            <person name="Kim H."/>
            <person name="Choi G."/>
            <person name="Song H."/>
            <person name="Lee J."/>
            <person name="Lee S.-C."/>
            <person name="Kwon J.-K."/>
            <person name="Lee H.-Y."/>
            <person name="Koo N."/>
            <person name="Hong Y."/>
            <person name="Kim R.W."/>
            <person name="Kang W.-H."/>
            <person name="Huh J.H."/>
            <person name="Kang B.-C."/>
            <person name="Yang T.-J."/>
            <person name="Lee Y.-H."/>
            <person name="Bennetzen J.L."/>
            <person name="Choi D."/>
        </authorList>
    </citation>
    <scope>NUCLEOTIDE SEQUENCE [LARGE SCALE GENOMIC DNA]</scope>
    <source>
        <strain evidence="3">cv. PBC81</strain>
    </source>
</reference>
<dbReference type="OrthoDB" id="1747797at2759"/>
<dbReference type="EMBL" id="MLFT02000010">
    <property type="protein sequence ID" value="PHT35791.1"/>
    <property type="molecule type" value="Genomic_DNA"/>
</dbReference>
<protein>
    <recommendedName>
        <fullName evidence="1">Disease resistance protein At4g27190-like leucine-rich repeats domain-containing protein</fullName>
    </recommendedName>
</protein>
<name>A0A2G2VS37_CAPBA</name>